<dbReference type="InterPro" id="IPR035994">
    <property type="entry name" value="Nucleoside_phosphorylase_sf"/>
</dbReference>
<dbReference type="Proteomes" id="UP000184188">
    <property type="component" value="Unassembled WGS sequence"/>
</dbReference>
<dbReference type="AlphaFoldDB" id="A0A1L9SJM9"/>
<dbReference type="EMBL" id="KV878341">
    <property type="protein sequence ID" value="OJJ47398.1"/>
    <property type="molecule type" value="Genomic_DNA"/>
</dbReference>
<dbReference type="VEuPathDB" id="FungiDB:ASPZODRAFT_64812"/>
<evidence type="ECO:0000313" key="3">
    <source>
        <dbReference type="Proteomes" id="UP000184188"/>
    </source>
</evidence>
<dbReference type="PANTHER" id="PTHR46082:SF11">
    <property type="entry name" value="AAA+ ATPASE DOMAIN-CONTAINING PROTEIN-RELATED"/>
    <property type="match status" value="1"/>
</dbReference>
<evidence type="ECO:0000256" key="1">
    <source>
        <dbReference type="SAM" id="MobiDB-lite"/>
    </source>
</evidence>
<dbReference type="SUPFAM" id="SSF53167">
    <property type="entry name" value="Purine and uridine phosphorylases"/>
    <property type="match status" value="1"/>
</dbReference>
<dbReference type="PANTHER" id="PTHR46082">
    <property type="entry name" value="ATP/GTP-BINDING PROTEIN-RELATED"/>
    <property type="match status" value="1"/>
</dbReference>
<organism evidence="2 3">
    <name type="scientific">Penicilliopsis zonata CBS 506.65</name>
    <dbReference type="NCBI Taxonomy" id="1073090"/>
    <lineage>
        <taxon>Eukaryota</taxon>
        <taxon>Fungi</taxon>
        <taxon>Dikarya</taxon>
        <taxon>Ascomycota</taxon>
        <taxon>Pezizomycotina</taxon>
        <taxon>Eurotiomycetes</taxon>
        <taxon>Eurotiomycetidae</taxon>
        <taxon>Eurotiales</taxon>
        <taxon>Aspergillaceae</taxon>
        <taxon>Penicilliopsis</taxon>
    </lineage>
</organism>
<gene>
    <name evidence="2" type="ORF">ASPZODRAFT_64812</name>
</gene>
<keyword evidence="3" id="KW-1185">Reference proteome</keyword>
<dbReference type="STRING" id="1073090.A0A1L9SJM9"/>
<dbReference type="GO" id="GO:0009116">
    <property type="term" value="P:nucleoside metabolic process"/>
    <property type="evidence" value="ECO:0007669"/>
    <property type="project" value="InterPro"/>
</dbReference>
<dbReference type="GO" id="GO:0003824">
    <property type="term" value="F:catalytic activity"/>
    <property type="evidence" value="ECO:0007669"/>
    <property type="project" value="InterPro"/>
</dbReference>
<evidence type="ECO:0000313" key="2">
    <source>
        <dbReference type="EMBL" id="OJJ47398.1"/>
    </source>
</evidence>
<reference evidence="3" key="1">
    <citation type="journal article" date="2017" name="Genome Biol.">
        <title>Comparative genomics reveals high biological diversity and specific adaptations in the industrially and medically important fungal genus Aspergillus.</title>
        <authorList>
            <person name="de Vries R.P."/>
            <person name="Riley R."/>
            <person name="Wiebenga A."/>
            <person name="Aguilar-Osorio G."/>
            <person name="Amillis S."/>
            <person name="Uchima C.A."/>
            <person name="Anderluh G."/>
            <person name="Asadollahi M."/>
            <person name="Askin M."/>
            <person name="Barry K."/>
            <person name="Battaglia E."/>
            <person name="Bayram O."/>
            <person name="Benocci T."/>
            <person name="Braus-Stromeyer S.A."/>
            <person name="Caldana C."/>
            <person name="Canovas D."/>
            <person name="Cerqueira G.C."/>
            <person name="Chen F."/>
            <person name="Chen W."/>
            <person name="Choi C."/>
            <person name="Clum A."/>
            <person name="Dos Santos R.A."/>
            <person name="Damasio A.R."/>
            <person name="Diallinas G."/>
            <person name="Emri T."/>
            <person name="Fekete E."/>
            <person name="Flipphi M."/>
            <person name="Freyberg S."/>
            <person name="Gallo A."/>
            <person name="Gournas C."/>
            <person name="Habgood R."/>
            <person name="Hainaut M."/>
            <person name="Harispe M.L."/>
            <person name="Henrissat B."/>
            <person name="Hilden K.S."/>
            <person name="Hope R."/>
            <person name="Hossain A."/>
            <person name="Karabika E."/>
            <person name="Karaffa L."/>
            <person name="Karanyi Z."/>
            <person name="Krasevec N."/>
            <person name="Kuo A."/>
            <person name="Kusch H."/>
            <person name="LaButti K."/>
            <person name="Lagendijk E.L."/>
            <person name="Lapidus A."/>
            <person name="Levasseur A."/>
            <person name="Lindquist E."/>
            <person name="Lipzen A."/>
            <person name="Logrieco A.F."/>
            <person name="MacCabe A."/>
            <person name="Maekelae M.R."/>
            <person name="Malavazi I."/>
            <person name="Melin P."/>
            <person name="Meyer V."/>
            <person name="Mielnichuk N."/>
            <person name="Miskei M."/>
            <person name="Molnar A.P."/>
            <person name="Mule G."/>
            <person name="Ngan C.Y."/>
            <person name="Orejas M."/>
            <person name="Orosz E."/>
            <person name="Ouedraogo J.P."/>
            <person name="Overkamp K.M."/>
            <person name="Park H.-S."/>
            <person name="Perrone G."/>
            <person name="Piumi F."/>
            <person name="Punt P.J."/>
            <person name="Ram A.F."/>
            <person name="Ramon A."/>
            <person name="Rauscher S."/>
            <person name="Record E."/>
            <person name="Riano-Pachon D.M."/>
            <person name="Robert V."/>
            <person name="Roehrig J."/>
            <person name="Ruller R."/>
            <person name="Salamov A."/>
            <person name="Salih N.S."/>
            <person name="Samson R.A."/>
            <person name="Sandor E."/>
            <person name="Sanguinetti M."/>
            <person name="Schuetze T."/>
            <person name="Sepcic K."/>
            <person name="Shelest E."/>
            <person name="Sherlock G."/>
            <person name="Sophianopoulou V."/>
            <person name="Squina F.M."/>
            <person name="Sun H."/>
            <person name="Susca A."/>
            <person name="Todd R.B."/>
            <person name="Tsang A."/>
            <person name="Unkles S.E."/>
            <person name="van de Wiele N."/>
            <person name="van Rossen-Uffink D."/>
            <person name="Oliveira J.V."/>
            <person name="Vesth T.C."/>
            <person name="Visser J."/>
            <person name="Yu J.-H."/>
            <person name="Zhou M."/>
            <person name="Andersen M.R."/>
            <person name="Archer D.B."/>
            <person name="Baker S.E."/>
            <person name="Benoit I."/>
            <person name="Brakhage A.A."/>
            <person name="Braus G.H."/>
            <person name="Fischer R."/>
            <person name="Frisvad J.C."/>
            <person name="Goldman G.H."/>
            <person name="Houbraken J."/>
            <person name="Oakley B."/>
            <person name="Pocsi I."/>
            <person name="Scazzocchio C."/>
            <person name="Seiboth B."/>
            <person name="vanKuyk P.A."/>
            <person name="Wortman J."/>
            <person name="Dyer P.S."/>
            <person name="Grigoriev I.V."/>
        </authorList>
    </citation>
    <scope>NUCLEOTIDE SEQUENCE [LARGE SCALE GENOMIC DNA]</scope>
    <source>
        <strain evidence="3">CBS 506.65</strain>
    </source>
</reference>
<name>A0A1L9SJM9_9EURO</name>
<dbReference type="RefSeq" id="XP_022581908.1">
    <property type="nucleotide sequence ID" value="XM_022729264.1"/>
</dbReference>
<dbReference type="GeneID" id="34615728"/>
<protein>
    <submittedName>
        <fullName evidence="2">Uncharacterized protein</fullName>
    </submittedName>
</protein>
<feature type="region of interest" description="Disordered" evidence="1">
    <location>
        <begin position="719"/>
        <end position="781"/>
    </location>
</feature>
<feature type="compositionally biased region" description="Polar residues" evidence="1">
    <location>
        <begin position="757"/>
        <end position="781"/>
    </location>
</feature>
<sequence length="1114" mass="124738">MDTVPEEIPRLEQLTDESEEEILKENCFWLQTYKELIQSSPAYQKFLGDLRRESVLTRAKPDIFEDLYHGIYKKLPVSKEISRKVRPERSNMTYLLDWDLWCFLDELPCSGSLDIAIENTVVLVGSSTTAQMLRCTEYLQMMWPSSGLAVFNLIQKLVQDTGTPVQSDTIPDDTRIEADYLSDSRQLRVRVDGLPSWIVEIGQMLAWIGAALQVSPFRNRFVFYRPILPTHPSLPQEPQCRIKFVSNREGGGPLRKGQCWHGLFRNPVVVEGFPVARRIGASLPGLEISLSMMAALLETRHVHSFADTLFIKGFDTLLVATQSENGFMMWHLLPSTDGNRISYNEGVSLSCSSIQMADLGDSRHILGWSSEIEFLAGTHQASYDVKTSNLPRASANGLLADTSISLGRIVTGGRALSVDEKLSKVRHNYIRKLKWIEKQYVLLWDEEDKRGWLVNGTSALLHLVRAALELDRKGAFASATLFDPAEMVYPSPYGPGSASRVLVDPSNMQLPIHEGDDSPVPFQNHVVQFYELLEKIFDYESAAVNRHPERSRSRARLEGWDFENLAAGRDPVLARESRLDVSGRSWVDLVRSMRAITLFGRGFGEIIRSFDVCSQWVTMPTERSCLAVSHQDLKEIVASWCGNLSSCPPTLTDLIAWHIPTDGATTCRCATNKDRQHSDIVQVLLPSSMSSRLSSQGLQADAVHDGAFIFGQNSENTWYWPETGEPSKQPIIQEPVARKSDNGSPFYDSGIGDSRDSSTSALHDETNQYPERSPQTSQPQYTTSDYTVGIICALHFELKAVRMLFNSYHDNVRVSSTDLNAYVFGRMGMHNIVATCLPDGEYGISAAASVASNVKRTFSRLQFCLLVGIGGGVPSLRHDIRLGDVVVSKPIGSNVGVLQYDMVKTLADGETQMNGYLQPPPRFLGSMSSLMQSDPRLSRTPLEPYLRQIREVGGQEYAYPGALLDVLYVPDYPHVRDESTCAKCDLSKVQIRPSRPSHQPYIHYGLIASGNQVMKDARTRDEIAARHDVLCFEMEAAGIMNVLPSFIIRGVCDYSDSHKNKQWQKYAAATAAAFAKLLLSHVRPDVESEYDYRLSPGLDLGDHEHPVKRRRIVH</sequence>
<proteinExistence type="predicted"/>
<dbReference type="Gene3D" id="3.40.50.1580">
    <property type="entry name" value="Nucleoside phosphorylase domain"/>
    <property type="match status" value="1"/>
</dbReference>
<dbReference type="OrthoDB" id="1658288at2759"/>
<accession>A0A1L9SJM9</accession>
<dbReference type="InterPro" id="IPR053137">
    <property type="entry name" value="NLR-like"/>
</dbReference>